<dbReference type="InterPro" id="IPR046350">
    <property type="entry name" value="Cystatin_sf"/>
</dbReference>
<name>A0ABC8WBH6_9POAL</name>
<keyword evidence="7" id="KW-1185">Reference proteome</keyword>
<evidence type="ECO:0000259" key="5">
    <source>
        <dbReference type="SMART" id="SM00043"/>
    </source>
</evidence>
<dbReference type="Gene3D" id="3.10.450.10">
    <property type="match status" value="1"/>
</dbReference>
<protein>
    <recommendedName>
        <fullName evidence="5">Cystatin domain-containing protein</fullName>
    </recommendedName>
</protein>
<keyword evidence="2" id="KW-0646">Protease inhibitor</keyword>
<dbReference type="InterPro" id="IPR027214">
    <property type="entry name" value="Cystatin"/>
</dbReference>
<gene>
    <name evidence="6" type="ORF">URODEC1_LOCUS11943</name>
</gene>
<dbReference type="Pfam" id="PF16845">
    <property type="entry name" value="SQAPI"/>
    <property type="match status" value="1"/>
</dbReference>
<keyword evidence="4" id="KW-0732">Signal</keyword>
<evidence type="ECO:0000256" key="4">
    <source>
        <dbReference type="SAM" id="SignalP"/>
    </source>
</evidence>
<dbReference type="Proteomes" id="UP001497457">
    <property type="component" value="Chromosome 12b"/>
</dbReference>
<dbReference type="GO" id="GO:0004869">
    <property type="term" value="F:cysteine-type endopeptidase inhibitor activity"/>
    <property type="evidence" value="ECO:0007669"/>
    <property type="project" value="UniProtKB-KW"/>
</dbReference>
<dbReference type="PANTHER" id="PTHR47116">
    <property type="entry name" value="PHLOEM FILAMENT PROTEIN"/>
    <property type="match status" value="1"/>
</dbReference>
<reference evidence="7" key="1">
    <citation type="submission" date="2024-06" db="EMBL/GenBank/DDBJ databases">
        <authorList>
            <person name="Ryan C."/>
        </authorList>
    </citation>
    <scope>NUCLEOTIDE SEQUENCE [LARGE SCALE GENOMIC DNA]</scope>
</reference>
<feature type="chain" id="PRO_5044750748" description="Cystatin domain-containing protein" evidence="4">
    <location>
        <begin position="29"/>
        <end position="116"/>
    </location>
</feature>
<accession>A0ABC8WBH6</accession>
<organism evidence="6 7">
    <name type="scientific">Urochloa decumbens</name>
    <dbReference type="NCBI Taxonomy" id="240449"/>
    <lineage>
        <taxon>Eukaryota</taxon>
        <taxon>Viridiplantae</taxon>
        <taxon>Streptophyta</taxon>
        <taxon>Embryophyta</taxon>
        <taxon>Tracheophyta</taxon>
        <taxon>Spermatophyta</taxon>
        <taxon>Magnoliopsida</taxon>
        <taxon>Liliopsida</taxon>
        <taxon>Poales</taxon>
        <taxon>Poaceae</taxon>
        <taxon>PACMAD clade</taxon>
        <taxon>Panicoideae</taxon>
        <taxon>Panicodae</taxon>
        <taxon>Paniceae</taxon>
        <taxon>Melinidinae</taxon>
        <taxon>Urochloa</taxon>
    </lineage>
</organism>
<dbReference type="InterPro" id="IPR000010">
    <property type="entry name" value="Cystatin_dom"/>
</dbReference>
<comment type="similarity">
    <text evidence="1">Belongs to the cystatin family. Phytocystatin subfamily.</text>
</comment>
<evidence type="ECO:0000256" key="1">
    <source>
        <dbReference type="ARBA" id="ARBA00007233"/>
    </source>
</evidence>
<feature type="signal peptide" evidence="4">
    <location>
        <begin position="1"/>
        <end position="28"/>
    </location>
</feature>
<dbReference type="SUPFAM" id="SSF54403">
    <property type="entry name" value="Cystatin/monellin"/>
    <property type="match status" value="1"/>
</dbReference>
<sequence>MATRRTTSLLVLVAAVAISLSVAPPATALDGGWLPIVDINDPHIQELGGWAVSEHNRREHAALKFNRVVSGQYQIVSGVKYNLIIQASNPDGKYSASLTEQEWTNTRILFSFNPVG</sequence>
<evidence type="ECO:0000313" key="6">
    <source>
        <dbReference type="EMBL" id="CAL4906040.1"/>
    </source>
</evidence>
<evidence type="ECO:0000256" key="3">
    <source>
        <dbReference type="ARBA" id="ARBA00022704"/>
    </source>
</evidence>
<dbReference type="EMBL" id="OZ075122">
    <property type="protein sequence ID" value="CAL4906040.1"/>
    <property type="molecule type" value="Genomic_DNA"/>
</dbReference>
<dbReference type="AlphaFoldDB" id="A0ABC8WBH6"/>
<feature type="domain" description="Cystatin" evidence="5">
    <location>
        <begin position="28"/>
        <end position="115"/>
    </location>
</feature>
<dbReference type="CDD" id="cd00042">
    <property type="entry name" value="CY"/>
    <property type="match status" value="1"/>
</dbReference>
<proteinExistence type="inferred from homology"/>
<evidence type="ECO:0000313" key="7">
    <source>
        <dbReference type="Proteomes" id="UP001497457"/>
    </source>
</evidence>
<reference evidence="6 7" key="2">
    <citation type="submission" date="2024-10" db="EMBL/GenBank/DDBJ databases">
        <authorList>
            <person name="Ryan C."/>
        </authorList>
    </citation>
    <scope>NUCLEOTIDE SEQUENCE [LARGE SCALE GENOMIC DNA]</scope>
</reference>
<keyword evidence="3" id="KW-0789">Thiol protease inhibitor</keyword>
<evidence type="ECO:0000256" key="2">
    <source>
        <dbReference type="ARBA" id="ARBA00022690"/>
    </source>
</evidence>
<dbReference type="SMART" id="SM00043">
    <property type="entry name" value="CY"/>
    <property type="match status" value="1"/>
</dbReference>